<gene>
    <name evidence="5" type="ORF">J421_1940</name>
</gene>
<dbReference type="HOGENOM" id="CLU_006586_16_4_0"/>
<dbReference type="EC" id="3.1.1.-" evidence="3"/>
<dbReference type="PATRIC" id="fig|861299.3.peg.1974"/>
<dbReference type="InParanoid" id="W0RGB3"/>
<comment type="similarity">
    <text evidence="1 3">Belongs to the type-B carboxylesterase/lipase family.</text>
</comment>
<dbReference type="GO" id="GO:0052689">
    <property type="term" value="F:carboxylic ester hydrolase activity"/>
    <property type="evidence" value="ECO:0007669"/>
    <property type="project" value="TreeGrafter"/>
</dbReference>
<dbReference type="RefSeq" id="WP_025410973.1">
    <property type="nucleotide sequence ID" value="NZ_CP007128.1"/>
</dbReference>
<dbReference type="InterPro" id="IPR050654">
    <property type="entry name" value="AChE-related_enzymes"/>
</dbReference>
<dbReference type="KEGG" id="gba:J421_1940"/>
<keyword evidence="2 3" id="KW-0378">Hydrolase</keyword>
<dbReference type="InterPro" id="IPR002018">
    <property type="entry name" value="CarbesteraseB"/>
</dbReference>
<dbReference type="PROSITE" id="PS00122">
    <property type="entry name" value="CARBOXYLESTERASE_B_1"/>
    <property type="match status" value="1"/>
</dbReference>
<dbReference type="Pfam" id="PF00135">
    <property type="entry name" value="COesterase"/>
    <property type="match status" value="2"/>
</dbReference>
<organism evidence="5 6">
    <name type="scientific">Gemmatirosa kalamazoonensis</name>
    <dbReference type="NCBI Taxonomy" id="861299"/>
    <lineage>
        <taxon>Bacteria</taxon>
        <taxon>Pseudomonadati</taxon>
        <taxon>Gemmatimonadota</taxon>
        <taxon>Gemmatimonadia</taxon>
        <taxon>Gemmatimonadales</taxon>
        <taxon>Gemmatimonadaceae</taxon>
        <taxon>Gemmatirosa</taxon>
    </lineage>
</organism>
<dbReference type="PANTHER" id="PTHR43918:SF4">
    <property type="entry name" value="CARBOXYLIC ESTER HYDROLASE"/>
    <property type="match status" value="1"/>
</dbReference>
<dbReference type="PANTHER" id="PTHR43918">
    <property type="entry name" value="ACETYLCHOLINESTERASE"/>
    <property type="match status" value="1"/>
</dbReference>
<dbReference type="AlphaFoldDB" id="W0RGB3"/>
<protein>
    <recommendedName>
        <fullName evidence="3">Carboxylic ester hydrolase</fullName>
        <ecNumber evidence="3">3.1.1.-</ecNumber>
    </recommendedName>
</protein>
<dbReference type="STRING" id="861299.J421_1940"/>
<dbReference type="ESTHER" id="9bact-w0rgb3">
    <property type="family name" value="Carb_B_Bacteria"/>
</dbReference>
<dbReference type="Proteomes" id="UP000019151">
    <property type="component" value="Chromosome"/>
</dbReference>
<accession>W0RGB3</accession>
<sequence length="474" mass="49644">MTRRFVSTLGVAALAACAHHVESNGPRDVVRDVVRVREGTLRGVVDGGVASFKGVPFAAPPLGELRWHAPRPAAAWSGVRAADRFSPACMQRAPAAFGPWTLEFLLRGPVSEDCLYLNVWTAAPAEGAPRPVLVYVYGGGFASGSSDVPVYDGARLAAKGLVVVTINYRVGALGFLAHPALSAESPDHASGNYGLLDQIAALQWVHDNVAAFGGDPSRVTVAGQSAGAISVFLLTTSPRARGLFQRAVIESGPDALAAMGMATTRAAARPLADAERAGLATARALGTPTVAELRALPAAQLVSPPGAGRFGPVVDGAVVLDALAPINDVPTIAGMNADEGSSAPDYAADTGKARAREVGFESLRRVLAERSTTARTPAYAYYFDRVIPWPEHPEFGAFHTSEVPYVFGTLDVLPRPWTAEDRRLSETMMAYWVNFAARGDPNGPGLPTWPAFAPDGATVLELGPRTGPIAAAPR</sequence>
<proteinExistence type="inferred from homology"/>
<feature type="domain" description="Carboxylesterase type B" evidence="4">
    <location>
        <begin position="33"/>
        <end position="349"/>
    </location>
</feature>
<dbReference type="InterPro" id="IPR019826">
    <property type="entry name" value="Carboxylesterase_B_AS"/>
</dbReference>
<dbReference type="OrthoDB" id="9775851at2"/>
<evidence type="ECO:0000313" key="5">
    <source>
        <dbReference type="EMBL" id="AHG89477.1"/>
    </source>
</evidence>
<dbReference type="SUPFAM" id="SSF53474">
    <property type="entry name" value="alpha/beta-Hydrolases"/>
    <property type="match status" value="1"/>
</dbReference>
<evidence type="ECO:0000256" key="3">
    <source>
        <dbReference type="RuleBase" id="RU361235"/>
    </source>
</evidence>
<reference evidence="5 6" key="1">
    <citation type="journal article" date="2014" name="Genome Announc.">
        <title>Genome Sequence and Methylome of Soil Bacterium Gemmatirosa kalamazoonensis KBS708T, a Member of the Rarely Cultivated Gemmatimonadetes Phylum.</title>
        <authorList>
            <person name="Debruyn J.M."/>
            <person name="Radosevich M."/>
            <person name="Wommack K.E."/>
            <person name="Polson S.W."/>
            <person name="Hauser L.J."/>
            <person name="Fawaz M.N."/>
            <person name="Korlach J."/>
            <person name="Tsai Y.C."/>
        </authorList>
    </citation>
    <scope>NUCLEOTIDE SEQUENCE [LARGE SCALE GENOMIC DNA]</scope>
    <source>
        <strain evidence="5 6">KBS708</strain>
    </source>
</reference>
<feature type="domain" description="Carboxylesterase type B" evidence="4">
    <location>
        <begin position="368"/>
        <end position="465"/>
    </location>
</feature>
<evidence type="ECO:0000313" key="6">
    <source>
        <dbReference type="Proteomes" id="UP000019151"/>
    </source>
</evidence>
<dbReference type="EMBL" id="CP007128">
    <property type="protein sequence ID" value="AHG89477.1"/>
    <property type="molecule type" value="Genomic_DNA"/>
</dbReference>
<name>W0RGB3_9BACT</name>
<dbReference type="PROSITE" id="PS51257">
    <property type="entry name" value="PROKAR_LIPOPROTEIN"/>
    <property type="match status" value="1"/>
</dbReference>
<evidence type="ECO:0000256" key="1">
    <source>
        <dbReference type="ARBA" id="ARBA00005964"/>
    </source>
</evidence>
<dbReference type="eggNOG" id="COG2272">
    <property type="taxonomic scope" value="Bacteria"/>
</dbReference>
<dbReference type="FunCoup" id="W0RGB3">
    <property type="interactions" value="100"/>
</dbReference>
<dbReference type="Gene3D" id="3.40.50.1820">
    <property type="entry name" value="alpha/beta hydrolase"/>
    <property type="match status" value="2"/>
</dbReference>
<dbReference type="InterPro" id="IPR029058">
    <property type="entry name" value="AB_hydrolase_fold"/>
</dbReference>
<keyword evidence="6" id="KW-1185">Reference proteome</keyword>
<evidence type="ECO:0000256" key="2">
    <source>
        <dbReference type="ARBA" id="ARBA00022801"/>
    </source>
</evidence>
<evidence type="ECO:0000259" key="4">
    <source>
        <dbReference type="Pfam" id="PF00135"/>
    </source>
</evidence>